<reference evidence="15" key="1">
    <citation type="submission" date="2021-01" db="EMBL/GenBank/DDBJ databases">
        <authorList>
            <person name="Corre E."/>
            <person name="Pelletier E."/>
            <person name="Niang G."/>
            <person name="Scheremetjew M."/>
            <person name="Finn R."/>
            <person name="Kale V."/>
            <person name="Holt S."/>
            <person name="Cochrane G."/>
            <person name="Meng A."/>
            <person name="Brown T."/>
            <person name="Cohen L."/>
        </authorList>
    </citation>
    <scope>NUCLEOTIDE SEQUENCE</scope>
    <source>
        <strain evidence="15">CCMP1897</strain>
    </source>
</reference>
<keyword evidence="10 13" id="KW-0119">Carbohydrate metabolism</keyword>
<dbReference type="Pfam" id="PF00343">
    <property type="entry name" value="Phosphorylase"/>
    <property type="match status" value="1"/>
</dbReference>
<comment type="similarity">
    <text evidence="4 13">Belongs to the glycogen phosphorylase family.</text>
</comment>
<dbReference type="PROSITE" id="PS00102">
    <property type="entry name" value="PHOSPHORYLASE"/>
    <property type="match status" value="1"/>
</dbReference>
<feature type="region of interest" description="Disordered" evidence="14">
    <location>
        <begin position="1"/>
        <end position="25"/>
    </location>
</feature>
<evidence type="ECO:0000256" key="5">
    <source>
        <dbReference type="ARBA" id="ARBA00022490"/>
    </source>
</evidence>
<evidence type="ECO:0000256" key="4">
    <source>
        <dbReference type="ARBA" id="ARBA00006047"/>
    </source>
</evidence>
<evidence type="ECO:0000256" key="1">
    <source>
        <dbReference type="ARBA" id="ARBA00001275"/>
    </source>
</evidence>
<keyword evidence="5" id="KW-0963">Cytoplasm</keyword>
<comment type="cofactor">
    <cofactor evidence="2 13">
        <name>pyridoxal 5'-phosphate</name>
        <dbReference type="ChEBI" id="CHEBI:597326"/>
    </cofactor>
</comment>
<dbReference type="FunFam" id="3.40.50.2000:FF:000003">
    <property type="entry name" value="Alpha-1,4 glucan phosphorylase"/>
    <property type="match status" value="1"/>
</dbReference>
<evidence type="ECO:0000256" key="9">
    <source>
        <dbReference type="ARBA" id="ARBA00022898"/>
    </source>
</evidence>
<evidence type="ECO:0000313" key="15">
    <source>
        <dbReference type="EMBL" id="CAE0608086.1"/>
    </source>
</evidence>
<evidence type="ECO:0000256" key="10">
    <source>
        <dbReference type="ARBA" id="ARBA00023277"/>
    </source>
</evidence>
<keyword evidence="9 12" id="KW-0663">Pyridoxal phosphate</keyword>
<comment type="subcellular location">
    <subcellularLocation>
        <location evidence="3">Cytoplasm</location>
    </subcellularLocation>
</comment>
<organism evidence="15">
    <name type="scientific">Picocystis salinarum</name>
    <dbReference type="NCBI Taxonomy" id="88271"/>
    <lineage>
        <taxon>Eukaryota</taxon>
        <taxon>Viridiplantae</taxon>
        <taxon>Chlorophyta</taxon>
        <taxon>Picocystophyceae</taxon>
        <taxon>Picocystales</taxon>
        <taxon>Picocystaceae</taxon>
        <taxon>Picocystis</taxon>
    </lineage>
</organism>
<dbReference type="Gene3D" id="3.40.50.2000">
    <property type="entry name" value="Glycogen Phosphorylase B"/>
    <property type="match status" value="2"/>
</dbReference>
<evidence type="ECO:0000256" key="7">
    <source>
        <dbReference type="ARBA" id="ARBA00022676"/>
    </source>
</evidence>
<dbReference type="InterPro" id="IPR000811">
    <property type="entry name" value="Glyco_trans_35"/>
</dbReference>
<dbReference type="EMBL" id="HBIS01002137">
    <property type="protein sequence ID" value="CAE0608086.1"/>
    <property type="molecule type" value="Transcribed_RNA"/>
</dbReference>
<evidence type="ECO:0000256" key="13">
    <source>
        <dbReference type="RuleBase" id="RU000587"/>
    </source>
</evidence>
<feature type="modified residue" description="N6-(pyridoxal phosphate)lysine" evidence="12">
    <location>
        <position position="759"/>
    </location>
</feature>
<accession>A0A7S3UAQ3</accession>
<dbReference type="EC" id="2.4.1.1" evidence="13"/>
<keyword evidence="6" id="KW-0021">Allosteric enzyme</keyword>
<dbReference type="PIRSF" id="PIRSF000460">
    <property type="entry name" value="Pprylas_GlgP"/>
    <property type="match status" value="1"/>
</dbReference>
<dbReference type="CDD" id="cd04300">
    <property type="entry name" value="GT35_Glycogen_Phosphorylase"/>
    <property type="match status" value="1"/>
</dbReference>
<dbReference type="GO" id="GO:0005980">
    <property type="term" value="P:glycogen catabolic process"/>
    <property type="evidence" value="ECO:0007669"/>
    <property type="project" value="TreeGrafter"/>
</dbReference>
<evidence type="ECO:0000256" key="6">
    <source>
        <dbReference type="ARBA" id="ARBA00022533"/>
    </source>
</evidence>
<evidence type="ECO:0000256" key="8">
    <source>
        <dbReference type="ARBA" id="ARBA00022679"/>
    </source>
</evidence>
<dbReference type="InterPro" id="IPR035090">
    <property type="entry name" value="Pyridoxal_P_attach_site"/>
</dbReference>
<dbReference type="InterPro" id="IPR011833">
    <property type="entry name" value="Glycg_phsphrylas"/>
</dbReference>
<name>A0A7S3UAQ3_9CHLO</name>
<dbReference type="FunFam" id="3.40.50.2000:FF:000153">
    <property type="entry name" value="Alpha-1,4 glucan phosphorylase"/>
    <property type="match status" value="1"/>
</dbReference>
<dbReference type="GO" id="GO:0005737">
    <property type="term" value="C:cytoplasm"/>
    <property type="evidence" value="ECO:0007669"/>
    <property type="project" value="UniProtKB-SubCell"/>
</dbReference>
<proteinExistence type="inferred from homology"/>
<evidence type="ECO:0000256" key="11">
    <source>
        <dbReference type="ARBA" id="ARBA00025174"/>
    </source>
</evidence>
<dbReference type="GO" id="GO:0008184">
    <property type="term" value="F:glycogen phosphorylase activity"/>
    <property type="evidence" value="ECO:0007669"/>
    <property type="project" value="InterPro"/>
</dbReference>
<comment type="function">
    <text evidence="13">Allosteric enzyme that catalyzes the rate-limiting step in glycogen catabolism, the phosphorolytic cleavage of glycogen to produce glucose-1-phosphate, and plays a central role in maintaining cellular and organismal glucose homeostasis.</text>
</comment>
<gene>
    <name evidence="15" type="ORF">PSAL00342_LOCUS1903</name>
</gene>
<dbReference type="NCBIfam" id="TIGR02093">
    <property type="entry name" value="P_ylase"/>
    <property type="match status" value="1"/>
</dbReference>
<dbReference type="PANTHER" id="PTHR11468:SF4">
    <property type="entry name" value="ALPHA-GLUCAN PHOSPHORYLASE 2, CYTOSOLIC"/>
    <property type="match status" value="1"/>
</dbReference>
<comment type="catalytic activity">
    <reaction evidence="1 13">
        <text>[(1-&gt;4)-alpha-D-glucosyl](n) + phosphate = [(1-&gt;4)-alpha-D-glucosyl](n-1) + alpha-D-glucose 1-phosphate</text>
        <dbReference type="Rhea" id="RHEA:41732"/>
        <dbReference type="Rhea" id="RHEA-COMP:9584"/>
        <dbReference type="Rhea" id="RHEA-COMP:9586"/>
        <dbReference type="ChEBI" id="CHEBI:15444"/>
        <dbReference type="ChEBI" id="CHEBI:43474"/>
        <dbReference type="ChEBI" id="CHEBI:58601"/>
        <dbReference type="EC" id="2.4.1.1"/>
    </reaction>
</comment>
<evidence type="ECO:0000256" key="3">
    <source>
        <dbReference type="ARBA" id="ARBA00004496"/>
    </source>
</evidence>
<dbReference type="GO" id="GO:0030170">
    <property type="term" value="F:pyridoxal phosphate binding"/>
    <property type="evidence" value="ECO:0007669"/>
    <property type="project" value="InterPro"/>
</dbReference>
<protein>
    <recommendedName>
        <fullName evidence="13">Alpha-1,4 glucan phosphorylase</fullName>
        <ecNumber evidence="13">2.4.1.1</ecNumber>
    </recommendedName>
</protein>
<comment type="function">
    <text evidence="11">Phosphorylase is an important allosteric enzyme in carbohydrate metabolism. Enzymes from different sources differ in their regulatory mechanisms and in their natural substrates. However, all known phosphorylases share catalytic and structural properties.</text>
</comment>
<keyword evidence="7 13" id="KW-0328">Glycosyltransferase</keyword>
<dbReference type="PANTHER" id="PTHR11468">
    <property type="entry name" value="GLYCOGEN PHOSPHORYLASE"/>
    <property type="match status" value="1"/>
</dbReference>
<evidence type="ECO:0000256" key="12">
    <source>
        <dbReference type="PIRSR" id="PIRSR000460-1"/>
    </source>
</evidence>
<sequence>MERSTMHVANVAPTSARASKRTAKHVEGDVTPPLAATTVGNGAGPLVGVAVVAAAAGAAVHRAFFTPKPPKDRMPFALPVGEPLEGDTDSFAANLGYHAKFSAATEPLVFGPKQAYKTVAASVQERLVERWDETYALFEEKDPKMAYYISMEYLQGRALTNAIQNIGRNSEYEQALTQFGYDLEDLEEMELDAGLGNGGLGRLAACFLDSIASCDLPAWGYGLRYKYGLFKQVIKKDGQHEVAEDWLDEGRSPWEVRRDELKYDVGFGGKVVGGKWEPENVVCTTAYDMPIPGYKTRNTISLRLWSVDPPSSEFDLSQFNAGEHLKAQEAQILGQEICAVLYPGDDTLEGKKLRLRQQYLLCSASIQDLMATFKRRQLMHKGRVNWDEFASKVAVQMNDTHPTLAVPELIRILVDEEGLTFEKAWTISCKTLNYTNHTVLPEALEKWPLKLLDELLPRHMEIVRRIDSDFIASMKPLAGESQEDFEGRLAKMTILENFYKQPGDDSEDSPAPLVRMANLCVIAGQYVNGVAALHTEIVKADVFNHFYKVWPDKFQNKTNGVTPRRWLAWCNPELSAVITKWLGTDSWVTDLTKLKGLAQYAKDPELQKEWKAAKVARKEKFAVWVKEETGIDIPIDSMYDVQIKRIHEYKRQLLNILSTVYRYKKIKEMTPQERKEVVPRVIMFGGKAFATYVQAKRIVKLIVAASEIINADKEVGDLLKVVFLPNYRVTVAEMTIPATELCQQISTAGMEASGTSNMKFMMNGSLTIGTLDGANVEIRQEAGAEHFFLFGAVTEDVPKIRADRAAGKFVPDPRFEEVKDYIKSGVFGESFEELLSSLEGNEGFGRGDYFIVGHDFPSYLEAQQAVDEAYKDESRWLESSVLNTAASGKFSSDRTIRQYASEIWDIEPCRVP</sequence>
<dbReference type="AlphaFoldDB" id="A0A7S3UAQ3"/>
<dbReference type="SUPFAM" id="SSF53756">
    <property type="entry name" value="UDP-Glycosyltransferase/glycogen phosphorylase"/>
    <property type="match status" value="1"/>
</dbReference>
<keyword evidence="8 13" id="KW-0808">Transferase</keyword>
<evidence type="ECO:0000256" key="2">
    <source>
        <dbReference type="ARBA" id="ARBA00001933"/>
    </source>
</evidence>
<evidence type="ECO:0000256" key="14">
    <source>
        <dbReference type="SAM" id="MobiDB-lite"/>
    </source>
</evidence>